<name>A0A8J2LGW9_9HEXA</name>
<dbReference type="EMBL" id="CAJVCH010526743">
    <property type="protein sequence ID" value="CAG7822559.1"/>
    <property type="molecule type" value="Genomic_DNA"/>
</dbReference>
<proteinExistence type="predicted"/>
<dbReference type="Proteomes" id="UP000708208">
    <property type="component" value="Unassembled WGS sequence"/>
</dbReference>
<sequence>MKMTTWSYEGRDMIGRRKHNEWPLNEQRKSNDVNGTVYVPPDSCIKCLVRRVVEGIGALFLEDLRHILMTGTHYSHQSHHRSGLVHVMTSTTSTTVRSYQ</sequence>
<reference evidence="1" key="1">
    <citation type="submission" date="2021-06" db="EMBL/GenBank/DDBJ databases">
        <authorList>
            <person name="Hodson N. C."/>
            <person name="Mongue J. A."/>
            <person name="Jaron S. K."/>
        </authorList>
    </citation>
    <scope>NUCLEOTIDE SEQUENCE</scope>
</reference>
<accession>A0A8J2LGW9</accession>
<gene>
    <name evidence="1" type="ORF">AFUS01_LOCUS32824</name>
</gene>
<evidence type="ECO:0000313" key="2">
    <source>
        <dbReference type="Proteomes" id="UP000708208"/>
    </source>
</evidence>
<dbReference type="AlphaFoldDB" id="A0A8J2LGW9"/>
<evidence type="ECO:0000313" key="1">
    <source>
        <dbReference type="EMBL" id="CAG7822559.1"/>
    </source>
</evidence>
<protein>
    <submittedName>
        <fullName evidence="1">Uncharacterized protein</fullName>
    </submittedName>
</protein>
<keyword evidence="2" id="KW-1185">Reference proteome</keyword>
<organism evidence="1 2">
    <name type="scientific">Allacma fusca</name>
    <dbReference type="NCBI Taxonomy" id="39272"/>
    <lineage>
        <taxon>Eukaryota</taxon>
        <taxon>Metazoa</taxon>
        <taxon>Ecdysozoa</taxon>
        <taxon>Arthropoda</taxon>
        <taxon>Hexapoda</taxon>
        <taxon>Collembola</taxon>
        <taxon>Symphypleona</taxon>
        <taxon>Sminthuridae</taxon>
        <taxon>Allacma</taxon>
    </lineage>
</organism>
<comment type="caution">
    <text evidence="1">The sequence shown here is derived from an EMBL/GenBank/DDBJ whole genome shotgun (WGS) entry which is preliminary data.</text>
</comment>